<evidence type="ECO:0000313" key="5">
    <source>
        <dbReference type="EMBL" id="JAD76371.1"/>
    </source>
</evidence>
<dbReference type="PANTHER" id="PTHR13096:SF9">
    <property type="entry name" value="BIFUNCTIONAL LYSINE-SPECIFIC DEMETHYLASE AND HISTIDYL-HYDROXYLASE"/>
    <property type="match status" value="1"/>
</dbReference>
<reference evidence="5" key="1">
    <citation type="submission" date="2014-09" db="EMBL/GenBank/DDBJ databases">
        <authorList>
            <person name="Magalhaes I.L.F."/>
            <person name="Oliveira U."/>
            <person name="Santos F.R."/>
            <person name="Vidigal T.H.D.A."/>
            <person name="Brescovit A.D."/>
            <person name="Santos A.J."/>
        </authorList>
    </citation>
    <scope>NUCLEOTIDE SEQUENCE</scope>
    <source>
        <tissue evidence="5">Shoot tissue taken approximately 20 cm above the soil surface</tissue>
    </source>
</reference>
<dbReference type="GO" id="GO:0005506">
    <property type="term" value="F:iron ion binding"/>
    <property type="evidence" value="ECO:0007669"/>
    <property type="project" value="UniProtKB-UniRule"/>
</dbReference>
<proteinExistence type="inferred from homology"/>
<dbReference type="SUPFAM" id="SSF51197">
    <property type="entry name" value="Clavaminate synthase-like"/>
    <property type="match status" value="1"/>
</dbReference>
<sequence length="384" mass="43569">MEEHFFDDGTVFLDESLFVGKCKDAFKNGYSVALRGMEFLSEKIAAISSVLADLFGQPSVGGNIYFSPARSQGLARHYDDHCVLVWQLLGCKKWMIWPNLKSILPRLYEPFKSLDGILDGNSGRVDVLLEGDLMYIPRGYVHEAHTDVGDSQVNAYADYSLHLTLAIEVEPPFEWEGFAHIALHCWMEKQKLGSSQFIKSKTKEETSLFALVLHVAIRLLSDSDPTFRKACMVASKLPSSSSCTTTHLNALRSSLKSTFDEILKKIGKSCSFEEALRCIELAVEERNDETFQWMSWLRHLPQQGDENVRIDYCNILGALEEFLDAFSYNPERFLADFTGFKSSFCRGTVYEDACESFETLLQMYRTTRNQYMRGMLALHGAHVS</sequence>
<dbReference type="GO" id="GO:0032453">
    <property type="term" value="F:histone H3K4 demethylase activity"/>
    <property type="evidence" value="ECO:0007669"/>
    <property type="project" value="TreeGrafter"/>
</dbReference>
<evidence type="ECO:0000256" key="3">
    <source>
        <dbReference type="RuleBase" id="RU366061"/>
    </source>
</evidence>
<evidence type="ECO:0000259" key="4">
    <source>
        <dbReference type="PROSITE" id="PS51184"/>
    </source>
</evidence>
<dbReference type="PANTHER" id="PTHR13096">
    <property type="entry name" value="MINA53 MYC INDUCED NUCLEAR ANTIGEN"/>
    <property type="match status" value="1"/>
</dbReference>
<keyword evidence="2 3" id="KW-0408">Iron</keyword>
<keyword evidence="3" id="KW-0805">Transcription regulation</keyword>
<dbReference type="GO" id="GO:0005730">
    <property type="term" value="C:nucleolus"/>
    <property type="evidence" value="ECO:0007669"/>
    <property type="project" value="TreeGrafter"/>
</dbReference>
<dbReference type="AlphaFoldDB" id="A0A0A9CLA1"/>
<comment type="similarity">
    <text evidence="3">Belongs to the ROX family.</text>
</comment>
<comment type="function">
    <text evidence="3">Oxygenase that can act as both a histone lysine demethylase and a ribosomal histidine hydroxylase.</text>
</comment>
<evidence type="ECO:0000256" key="2">
    <source>
        <dbReference type="ARBA" id="ARBA00023004"/>
    </source>
</evidence>
<dbReference type="InterPro" id="IPR003347">
    <property type="entry name" value="JmjC_dom"/>
</dbReference>
<dbReference type="PROSITE" id="PS51184">
    <property type="entry name" value="JMJC"/>
    <property type="match status" value="1"/>
</dbReference>
<keyword evidence="3" id="KW-0804">Transcription</keyword>
<protein>
    <recommendedName>
        <fullName evidence="3">Bifunctional lysine-specific demethylase and histidyl-hydroxylase</fullName>
        <ecNumber evidence="3">1.14.11.-</ecNumber>
    </recommendedName>
</protein>
<feature type="domain" description="JmjC" evidence="4">
    <location>
        <begin position="29"/>
        <end position="171"/>
    </location>
</feature>
<name>A0A0A9CLA1_ARUDO</name>
<comment type="subcellular location">
    <subcellularLocation>
        <location evidence="3">Nucleus</location>
    </subcellularLocation>
</comment>
<dbReference type="GO" id="GO:0051864">
    <property type="term" value="F:histone H3K36 demethylase activity"/>
    <property type="evidence" value="ECO:0007669"/>
    <property type="project" value="TreeGrafter"/>
</dbReference>
<organism evidence="5">
    <name type="scientific">Arundo donax</name>
    <name type="common">Giant reed</name>
    <name type="synonym">Donax arundinaceus</name>
    <dbReference type="NCBI Taxonomy" id="35708"/>
    <lineage>
        <taxon>Eukaryota</taxon>
        <taxon>Viridiplantae</taxon>
        <taxon>Streptophyta</taxon>
        <taxon>Embryophyta</taxon>
        <taxon>Tracheophyta</taxon>
        <taxon>Spermatophyta</taxon>
        <taxon>Magnoliopsida</taxon>
        <taxon>Liliopsida</taxon>
        <taxon>Poales</taxon>
        <taxon>Poaceae</taxon>
        <taxon>PACMAD clade</taxon>
        <taxon>Arundinoideae</taxon>
        <taxon>Arundineae</taxon>
        <taxon>Arundo</taxon>
    </lineage>
</organism>
<keyword evidence="3" id="KW-0560">Oxidoreductase</keyword>
<evidence type="ECO:0000256" key="1">
    <source>
        <dbReference type="ARBA" id="ARBA00022723"/>
    </source>
</evidence>
<comment type="cofactor">
    <cofactor evidence="3">
        <name>Fe(2+)</name>
        <dbReference type="ChEBI" id="CHEBI:29033"/>
    </cofactor>
    <text evidence="3">Binds 1 Fe(2+) ion per subunit.</text>
</comment>
<dbReference type="EMBL" id="GBRH01221524">
    <property type="protein sequence ID" value="JAD76371.1"/>
    <property type="molecule type" value="Transcribed_RNA"/>
</dbReference>
<keyword evidence="3" id="KW-0223">Dioxygenase</keyword>
<dbReference type="Pfam" id="PF08007">
    <property type="entry name" value="JmjC_2"/>
    <property type="match status" value="1"/>
</dbReference>
<accession>A0A0A9CLA1</accession>
<keyword evidence="3" id="KW-0539">Nucleus</keyword>
<dbReference type="EC" id="1.14.11.-" evidence="3"/>
<dbReference type="Gene3D" id="2.60.120.650">
    <property type="entry name" value="Cupin"/>
    <property type="match status" value="1"/>
</dbReference>
<reference evidence="5" key="2">
    <citation type="journal article" date="2015" name="Data Brief">
        <title>Shoot transcriptome of the giant reed, Arundo donax.</title>
        <authorList>
            <person name="Barrero R.A."/>
            <person name="Guerrero F.D."/>
            <person name="Moolhuijzen P."/>
            <person name="Goolsby J.A."/>
            <person name="Tidwell J."/>
            <person name="Bellgard S.E."/>
            <person name="Bellgard M.I."/>
        </authorList>
    </citation>
    <scope>NUCLEOTIDE SEQUENCE</scope>
    <source>
        <tissue evidence="5">Shoot tissue taken approximately 20 cm above the soil surface</tissue>
    </source>
</reference>
<keyword evidence="1 3" id="KW-0479">Metal-binding</keyword>
<dbReference type="InterPro" id="IPR039994">
    <property type="entry name" value="NO66-like"/>
</dbReference>